<dbReference type="NCBIfam" id="NF047470">
    <property type="entry name" value="PerABupregLA3241"/>
    <property type="match status" value="1"/>
</dbReference>
<evidence type="ECO:0000313" key="2">
    <source>
        <dbReference type="EMBL" id="UOG57406.1"/>
    </source>
</evidence>
<reference evidence="2" key="1">
    <citation type="submission" date="2022-02" db="EMBL/GenBank/DDBJ databases">
        <title>The genetically variable rfb locus in Leptospira is a mobile cassette and a molecular signature of serovar identity.</title>
        <authorList>
            <person name="Nieves C."/>
            <person name="Vincent A.T."/>
            <person name="Zarantonelli L."/>
            <person name="Picardeau M."/>
            <person name="Veyrier F.J."/>
            <person name="Buschiazzo A."/>
        </authorList>
    </citation>
    <scope>NUCLEOTIDE SEQUENCE</scope>
    <source>
        <strain evidence="2">IP1512017</strain>
    </source>
</reference>
<proteinExistence type="predicted"/>
<keyword evidence="1" id="KW-0472">Membrane</keyword>
<dbReference type="EMBL" id="CP091957">
    <property type="protein sequence ID" value="UOG57406.1"/>
    <property type="molecule type" value="Genomic_DNA"/>
</dbReference>
<dbReference type="AlphaFoldDB" id="A0AAE9K9Z2"/>
<organism evidence="2 3">
    <name type="scientific">Leptospira noguchii</name>
    <dbReference type="NCBI Taxonomy" id="28182"/>
    <lineage>
        <taxon>Bacteria</taxon>
        <taxon>Pseudomonadati</taxon>
        <taxon>Spirochaetota</taxon>
        <taxon>Spirochaetia</taxon>
        <taxon>Leptospirales</taxon>
        <taxon>Leptospiraceae</taxon>
        <taxon>Leptospira</taxon>
    </lineage>
</organism>
<dbReference type="Proteomes" id="UP000829829">
    <property type="component" value="Chromosome 1"/>
</dbReference>
<gene>
    <name evidence="2" type="ORF">MAL03_04360</name>
</gene>
<sequence>MFQKKFESKILQKLSYRTKNTDEAITSNQSVFYKDKTIPPFFFPNHFVFFNILIFIFLSAFVFDCKKNNPKTDLNKEELTDPKHILEIQKDQEILKSEIKESYQILNSSSSVTKAIQIALTEIRDNPNKPDDLLRFSCSPEEIRKIYLPNNVNQNNITANSKIEDSMYLILLRRTAGLDKIRKQIQNTKGDFKILPLTQPYNIRKLTNINGYIIGELDLQVGSKTIRIEEIKLVIEHKNQFKVCTYGT</sequence>
<name>A0AAE9K9Z2_9LEPT</name>
<dbReference type="RefSeq" id="WP_243815738.1">
    <property type="nucleotide sequence ID" value="NZ_CP091928.1"/>
</dbReference>
<accession>A0AAE9K9Z2</accession>
<feature type="transmembrane region" description="Helical" evidence="1">
    <location>
        <begin position="42"/>
        <end position="63"/>
    </location>
</feature>
<evidence type="ECO:0000256" key="1">
    <source>
        <dbReference type="SAM" id="Phobius"/>
    </source>
</evidence>
<protein>
    <submittedName>
        <fullName evidence="2">Uncharacterized protein</fullName>
    </submittedName>
</protein>
<keyword evidence="1" id="KW-1133">Transmembrane helix</keyword>
<keyword evidence="1" id="KW-0812">Transmembrane</keyword>
<evidence type="ECO:0000313" key="3">
    <source>
        <dbReference type="Proteomes" id="UP000829829"/>
    </source>
</evidence>